<dbReference type="PANTHER" id="PTHR24096">
    <property type="entry name" value="LONG-CHAIN-FATTY-ACID--COA LIGASE"/>
    <property type="match status" value="1"/>
</dbReference>
<dbReference type="PANTHER" id="PTHR24096:SF265">
    <property type="entry name" value="ENZYME, PUTATIVE (AFU_ORTHOLOGUE AFUA_5G14270)-RELATED"/>
    <property type="match status" value="1"/>
</dbReference>
<evidence type="ECO:0000256" key="1">
    <source>
        <dbReference type="ARBA" id="ARBA00006432"/>
    </source>
</evidence>
<dbReference type="Gene3D" id="3.40.50.12780">
    <property type="entry name" value="N-terminal domain of ligase-like"/>
    <property type="match status" value="1"/>
</dbReference>
<dbReference type="GO" id="GO:0016405">
    <property type="term" value="F:CoA-ligase activity"/>
    <property type="evidence" value="ECO:0007669"/>
    <property type="project" value="TreeGrafter"/>
</dbReference>
<proteinExistence type="inferred from homology"/>
<protein>
    <submittedName>
        <fullName evidence="4">Similar to Putative acyl-coenzyme A synthetase acc. no. C8VTR6</fullName>
    </submittedName>
</protein>
<dbReference type="Pfam" id="PF00501">
    <property type="entry name" value="AMP-binding"/>
    <property type="match status" value="1"/>
</dbReference>
<evidence type="ECO:0000313" key="5">
    <source>
        <dbReference type="Proteomes" id="UP000018144"/>
    </source>
</evidence>
<name>U4LG26_PYROM</name>
<dbReference type="CDD" id="cd05911">
    <property type="entry name" value="Firefly_Luc_like"/>
    <property type="match status" value="1"/>
</dbReference>
<dbReference type="OMA" id="AKRNSIY"/>
<dbReference type="SUPFAM" id="SSF56801">
    <property type="entry name" value="Acetyl-CoA synthetase-like"/>
    <property type="match status" value="1"/>
</dbReference>
<dbReference type="FunFam" id="3.30.300.30:FF:000007">
    <property type="entry name" value="4-coumarate--CoA ligase 2"/>
    <property type="match status" value="1"/>
</dbReference>
<evidence type="ECO:0000313" key="4">
    <source>
        <dbReference type="EMBL" id="CCX30497.1"/>
    </source>
</evidence>
<dbReference type="InterPro" id="IPR045851">
    <property type="entry name" value="AMP-bd_C_sf"/>
</dbReference>
<feature type="domain" description="AMP-dependent synthetase/ligase" evidence="2">
    <location>
        <begin position="39"/>
        <end position="407"/>
    </location>
</feature>
<evidence type="ECO:0000259" key="2">
    <source>
        <dbReference type="Pfam" id="PF00501"/>
    </source>
</evidence>
<gene>
    <name evidence="4" type="ORF">PCON_08696</name>
</gene>
<dbReference type="OrthoDB" id="6509636at2759"/>
<dbReference type="InterPro" id="IPR042099">
    <property type="entry name" value="ANL_N_sf"/>
</dbReference>
<dbReference type="STRING" id="1076935.U4LG26"/>
<evidence type="ECO:0000259" key="3">
    <source>
        <dbReference type="Pfam" id="PF13193"/>
    </source>
</evidence>
<comment type="similarity">
    <text evidence="1">Belongs to the ATP-dependent AMP-binding enzyme family.</text>
</comment>
<dbReference type="AlphaFoldDB" id="U4LG26"/>
<organism evidence="4 5">
    <name type="scientific">Pyronema omphalodes (strain CBS 100304)</name>
    <name type="common">Pyronema confluens</name>
    <dbReference type="NCBI Taxonomy" id="1076935"/>
    <lineage>
        <taxon>Eukaryota</taxon>
        <taxon>Fungi</taxon>
        <taxon>Dikarya</taxon>
        <taxon>Ascomycota</taxon>
        <taxon>Pezizomycotina</taxon>
        <taxon>Pezizomycetes</taxon>
        <taxon>Pezizales</taxon>
        <taxon>Pyronemataceae</taxon>
        <taxon>Pyronema</taxon>
    </lineage>
</organism>
<dbReference type="InterPro" id="IPR000873">
    <property type="entry name" value="AMP-dep_synth/lig_dom"/>
</dbReference>
<dbReference type="Proteomes" id="UP000018144">
    <property type="component" value="Unassembled WGS sequence"/>
</dbReference>
<dbReference type="InterPro" id="IPR025110">
    <property type="entry name" value="AMP-bd_C"/>
</dbReference>
<sequence length="554" mass="61727">MTPGFFQPEEQIHFPASDILSWMFDQPGYNLNKAVHKVYVSANDPSRSLTAGQCRDTIRRFAKGLQTAGFKKGDTLLLHSFNDINYPLVVLGTIAAGGIWTGSNPAYTTAELEHHMRSADVRFIISEPETIAIAREAGDQVGIPAENYWIFDNLPSQQEAISKESLTANYRSWRTLLSFGETDWVRFQDEATSASTTAMRLFSSGTTGLPKAANISHQNLIAQHIVFFEYRQIPYEPFFCLPLPMFHAACAPSAIVSVLRASIHCQVLRRFDLELYLKTVRDQGITHLSTVPPMVLAMVMSPKVDASFFKSVRVAASGAAPLSLGIQKRLQKLLPEGANMTQVWGMTETTCIATKFFHGESDDTGSVGRLVPGLEAKLIDDDGREIRSYNQIGEMCVRGKTVFQGYYKNDEANRQSFDADGYYKTGDVMMCDGASKLWYIVDRKKELIKVRGFQVVPPEVEAVLLSHPDLIDAAVIGVPSPDGEDELPRAYVVKRPGTKVTSDEIFEYCRLRLASYKRLDGGIVFLDQIPKNASGKILKKALREMVKKETRARL</sequence>
<reference evidence="4 5" key="1">
    <citation type="journal article" date="2013" name="PLoS Genet.">
        <title>The genome and development-dependent transcriptomes of Pyronema confluens: a window into fungal evolution.</title>
        <authorList>
            <person name="Traeger S."/>
            <person name="Altegoer F."/>
            <person name="Freitag M."/>
            <person name="Gabaldon T."/>
            <person name="Kempken F."/>
            <person name="Kumar A."/>
            <person name="Marcet-Houben M."/>
            <person name="Poggeler S."/>
            <person name="Stajich J.E."/>
            <person name="Nowrousian M."/>
        </authorList>
    </citation>
    <scope>NUCLEOTIDE SEQUENCE [LARGE SCALE GENOMIC DNA]</scope>
    <source>
        <strain evidence="5">CBS 100304</strain>
        <tissue evidence="4">Vegetative mycelium</tissue>
    </source>
</reference>
<dbReference type="eggNOG" id="KOG1176">
    <property type="taxonomic scope" value="Eukaryota"/>
</dbReference>
<dbReference type="GO" id="GO:0019748">
    <property type="term" value="P:secondary metabolic process"/>
    <property type="evidence" value="ECO:0007669"/>
    <property type="project" value="TreeGrafter"/>
</dbReference>
<accession>U4LG26</accession>
<dbReference type="Gene3D" id="3.30.300.30">
    <property type="match status" value="1"/>
</dbReference>
<keyword evidence="5" id="KW-1185">Reference proteome</keyword>
<feature type="domain" description="AMP-binding enzyme C-terminal" evidence="3">
    <location>
        <begin position="459"/>
        <end position="536"/>
    </location>
</feature>
<dbReference type="Pfam" id="PF13193">
    <property type="entry name" value="AMP-binding_C"/>
    <property type="match status" value="1"/>
</dbReference>
<dbReference type="EMBL" id="HF935441">
    <property type="protein sequence ID" value="CCX30497.1"/>
    <property type="molecule type" value="Genomic_DNA"/>
</dbReference>